<dbReference type="PANTHER" id="PTHR43696:SF9">
    <property type="entry name" value="COILED-COIL DOMAIN-CONTAINING PROTEIN 157"/>
    <property type="match status" value="1"/>
</dbReference>
<evidence type="ECO:0000313" key="3">
    <source>
        <dbReference type="EMBL" id="KAG9270542.1"/>
    </source>
</evidence>
<feature type="compositionally biased region" description="Low complexity" evidence="2">
    <location>
        <begin position="178"/>
        <end position="187"/>
    </location>
</feature>
<dbReference type="PANTHER" id="PTHR43696">
    <property type="entry name" value="COILED-COIL DOMAIN-CONTAINING PROTEIN 157"/>
    <property type="match status" value="1"/>
</dbReference>
<keyword evidence="1" id="KW-0175">Coiled coil</keyword>
<dbReference type="AlphaFoldDB" id="A0A8T2LKU3"/>
<proteinExistence type="predicted"/>
<feature type="coiled-coil region" evidence="1">
    <location>
        <begin position="274"/>
        <end position="516"/>
    </location>
</feature>
<gene>
    <name evidence="3" type="primary">CCDC157</name>
    <name evidence="3" type="ORF">AMEX_G15503</name>
</gene>
<accession>A0A8T2LKU3</accession>
<protein>
    <submittedName>
        <fullName evidence="3">Coiled-coil domain-containing protein 157</fullName>
    </submittedName>
</protein>
<name>A0A8T2LKU3_ASTMX</name>
<comment type="caution">
    <text evidence="3">The sequence shown here is derived from an EMBL/GenBank/DDBJ whole genome shotgun (WGS) entry which is preliminary data.</text>
</comment>
<evidence type="ECO:0000256" key="1">
    <source>
        <dbReference type="SAM" id="Coils"/>
    </source>
</evidence>
<evidence type="ECO:0000313" key="4">
    <source>
        <dbReference type="Proteomes" id="UP000752171"/>
    </source>
</evidence>
<sequence length="675" mass="76993">MTHLLGRQDCVESLRRDVIDLQAAVLDVFSRTGPVRVPSWKFPDKVSCNVDLVQLLQEYDYTEGEPEFNQHSHIVLLELVIDRLMLLLQSFNIYTEMMMGDQRGHSGKTGQGVSIGPVVKRYWTNLVRLSSQQQQGRTTSKNSQRSPSAPQHSISQTDITSSTARSALSTPASKLQNPRPASSSPSRTAPPAPASESRSVSVQTVESALVPCTACARVQSSLKESAEACLSLCRALGVNSFLQHLLMAVEDTEQLGRLTASDLAQWACEQRKDMGRIEQHITEVKETVDSLRNKLKKAEEQRGKLRAQLEQEKERAEREREERMSREEEWECQLQELKTRGEVMQRKLQEEQEEIKRGAKALEIRVSELSRELELQRETQQCLQCERDSLVEEVHRLHLQEEERKREYQESRRELETELSNIQTLLDKESAKYRSAHRQHEAMQVKQHALLERVDALVQQCEDLQTRLEECEDERTELTHTLTHTTQERDTLQEQITKQKSQYQSLTEERERQIERVCELEKSVCQLNEDLQQAAQRERILVAFPELNPQHTAPQSTGDVLGDMEQQLKANSLRIRVLEHENASLVNSLARLKDNAQCRGDQPGCQHSEGPAGCKTDSAARLRSCDYPTSQQSSSPSPLHQQTLCLSLSPNAAETYTKIRQTARTRSAGIPRRRK</sequence>
<organism evidence="3 4">
    <name type="scientific">Astyanax mexicanus</name>
    <name type="common">Blind cave fish</name>
    <name type="synonym">Astyanax fasciatus mexicanus</name>
    <dbReference type="NCBI Taxonomy" id="7994"/>
    <lineage>
        <taxon>Eukaryota</taxon>
        <taxon>Metazoa</taxon>
        <taxon>Chordata</taxon>
        <taxon>Craniata</taxon>
        <taxon>Vertebrata</taxon>
        <taxon>Euteleostomi</taxon>
        <taxon>Actinopterygii</taxon>
        <taxon>Neopterygii</taxon>
        <taxon>Teleostei</taxon>
        <taxon>Ostariophysi</taxon>
        <taxon>Characiformes</taxon>
        <taxon>Characoidei</taxon>
        <taxon>Acestrorhamphidae</taxon>
        <taxon>Acestrorhamphinae</taxon>
        <taxon>Astyanax</taxon>
    </lineage>
</organism>
<feature type="region of interest" description="Disordered" evidence="2">
    <location>
        <begin position="130"/>
        <end position="200"/>
    </location>
</feature>
<reference evidence="3 4" key="1">
    <citation type="submission" date="2021-07" db="EMBL/GenBank/DDBJ databases">
        <authorList>
            <person name="Imarazene B."/>
            <person name="Zahm M."/>
            <person name="Klopp C."/>
            <person name="Cabau C."/>
            <person name="Beille S."/>
            <person name="Jouanno E."/>
            <person name="Castinel A."/>
            <person name="Lluch J."/>
            <person name="Gil L."/>
            <person name="Kuchtly C."/>
            <person name="Lopez Roques C."/>
            <person name="Donnadieu C."/>
            <person name="Parrinello H."/>
            <person name="Journot L."/>
            <person name="Du K."/>
            <person name="Schartl M."/>
            <person name="Retaux S."/>
            <person name="Guiguen Y."/>
        </authorList>
    </citation>
    <scope>NUCLEOTIDE SEQUENCE [LARGE SCALE GENOMIC DNA]</scope>
    <source>
        <strain evidence="3">Pach_M1</strain>
        <tissue evidence="3">Testis</tissue>
    </source>
</reference>
<dbReference type="InterPro" id="IPR029681">
    <property type="entry name" value="CCDC157"/>
</dbReference>
<evidence type="ECO:0000256" key="2">
    <source>
        <dbReference type="SAM" id="MobiDB-lite"/>
    </source>
</evidence>
<feature type="compositionally biased region" description="Polar residues" evidence="2">
    <location>
        <begin position="130"/>
        <end position="176"/>
    </location>
</feature>
<dbReference type="Proteomes" id="UP000752171">
    <property type="component" value="Unassembled WGS sequence"/>
</dbReference>
<dbReference type="EMBL" id="JAICCE010000012">
    <property type="protein sequence ID" value="KAG9270542.1"/>
    <property type="molecule type" value="Genomic_DNA"/>
</dbReference>